<proteinExistence type="predicted"/>
<name>A0AAX3FQD9_ACTEU</name>
<protein>
    <submittedName>
        <fullName evidence="1">Uncharacterized protein</fullName>
    </submittedName>
</protein>
<reference evidence="1 2" key="1">
    <citation type="submission" date="2018-12" db="EMBL/GenBank/DDBJ databases">
        <authorList>
            <consortium name="Pathogen Informatics"/>
        </authorList>
    </citation>
    <scope>NUCLEOTIDE SEQUENCE [LARGE SCALE GENOMIC DNA]</scope>
    <source>
        <strain evidence="1 2">NCTC8529</strain>
    </source>
</reference>
<dbReference type="RefSeq" id="WP_156112312.1">
    <property type="nucleotide sequence ID" value="NZ_LR134310.1"/>
</dbReference>
<dbReference type="AlphaFoldDB" id="A0AAX3FQD9"/>
<dbReference type="Proteomes" id="UP000268529">
    <property type="component" value="Chromosome"/>
</dbReference>
<dbReference type="GeneID" id="92744918"/>
<accession>A0AAX3FQD9</accession>
<organism evidence="1 2">
    <name type="scientific">Actinobacillus equuli</name>
    <dbReference type="NCBI Taxonomy" id="718"/>
    <lineage>
        <taxon>Bacteria</taxon>
        <taxon>Pseudomonadati</taxon>
        <taxon>Pseudomonadota</taxon>
        <taxon>Gammaproteobacteria</taxon>
        <taxon>Pasteurellales</taxon>
        <taxon>Pasteurellaceae</taxon>
        <taxon>Actinobacillus</taxon>
    </lineage>
</organism>
<dbReference type="EMBL" id="LR134310">
    <property type="protein sequence ID" value="VEE92958.1"/>
    <property type="molecule type" value="Genomic_DNA"/>
</dbReference>
<gene>
    <name evidence="1" type="ORF">NCTC8529_02105</name>
</gene>
<evidence type="ECO:0000313" key="1">
    <source>
        <dbReference type="EMBL" id="VEE92958.1"/>
    </source>
</evidence>
<sequence length="46" mass="5437">MSSNQFKANLYHAMWCKYGNYYAFLAYQRFAQMFVEEVNNGTALQS</sequence>
<evidence type="ECO:0000313" key="2">
    <source>
        <dbReference type="Proteomes" id="UP000268529"/>
    </source>
</evidence>